<keyword evidence="4 5" id="KW-0249">Electron transport</keyword>
<comment type="similarity">
    <text evidence="2 5">Belongs to the ETF beta-subunit/FixA family.</text>
</comment>
<evidence type="ECO:0000256" key="5">
    <source>
        <dbReference type="PIRNR" id="PIRNR000090"/>
    </source>
</evidence>
<dbReference type="SUPFAM" id="SSF52402">
    <property type="entry name" value="Adenine nucleotide alpha hydrolases-like"/>
    <property type="match status" value="1"/>
</dbReference>
<dbReference type="EMBL" id="CYKH01000414">
    <property type="protein sequence ID" value="CUF81257.1"/>
    <property type="molecule type" value="Genomic_DNA"/>
</dbReference>
<dbReference type="CDD" id="cd01714">
    <property type="entry name" value="ETF_beta"/>
    <property type="match status" value="1"/>
</dbReference>
<name>A0A0S4IV36_BODSA</name>
<comment type="subcellular location">
    <subcellularLocation>
        <location evidence="1 5">Mitochondrion matrix</location>
    </subcellularLocation>
</comment>
<dbReference type="InterPro" id="IPR012255">
    <property type="entry name" value="ETF_b"/>
</dbReference>
<dbReference type="InterPro" id="IPR014729">
    <property type="entry name" value="Rossmann-like_a/b/a_fold"/>
</dbReference>
<evidence type="ECO:0000256" key="3">
    <source>
        <dbReference type="ARBA" id="ARBA00022448"/>
    </source>
</evidence>
<evidence type="ECO:0000256" key="2">
    <source>
        <dbReference type="ARBA" id="ARBA00007557"/>
    </source>
</evidence>
<proteinExistence type="inferred from homology"/>
<evidence type="ECO:0000256" key="4">
    <source>
        <dbReference type="ARBA" id="ARBA00022982"/>
    </source>
</evidence>
<gene>
    <name evidence="7" type="ORF">BSAL_65940</name>
</gene>
<dbReference type="PIRSF" id="PIRSF000090">
    <property type="entry name" value="Beta-ETF"/>
    <property type="match status" value="1"/>
</dbReference>
<dbReference type="SMART" id="SM00893">
    <property type="entry name" value="ETF"/>
    <property type="match status" value="1"/>
</dbReference>
<keyword evidence="8" id="KW-1185">Reference proteome</keyword>
<dbReference type="Proteomes" id="UP000051952">
    <property type="component" value="Unassembled WGS sequence"/>
</dbReference>
<organism evidence="7 8">
    <name type="scientific">Bodo saltans</name>
    <name type="common">Flagellated protozoan</name>
    <dbReference type="NCBI Taxonomy" id="75058"/>
    <lineage>
        <taxon>Eukaryota</taxon>
        <taxon>Discoba</taxon>
        <taxon>Euglenozoa</taxon>
        <taxon>Kinetoplastea</taxon>
        <taxon>Metakinetoplastina</taxon>
        <taxon>Eubodonida</taxon>
        <taxon>Bodonidae</taxon>
        <taxon>Bodo</taxon>
    </lineage>
</organism>
<dbReference type="Pfam" id="PF01012">
    <property type="entry name" value="ETF"/>
    <property type="match status" value="1"/>
</dbReference>
<evidence type="ECO:0000313" key="8">
    <source>
        <dbReference type="Proteomes" id="UP000051952"/>
    </source>
</evidence>
<comment type="subunit">
    <text evidence="5">Heterodimer of an alpha and a beta subunit.</text>
</comment>
<dbReference type="OrthoDB" id="276685at2759"/>
<dbReference type="PANTHER" id="PTHR21294">
    <property type="entry name" value="ELECTRON TRANSFER FLAVOPROTEIN BETA-SUBUNIT"/>
    <property type="match status" value="1"/>
</dbReference>
<dbReference type="Gene3D" id="3.40.50.620">
    <property type="entry name" value="HUPs"/>
    <property type="match status" value="1"/>
</dbReference>
<dbReference type="InterPro" id="IPR033948">
    <property type="entry name" value="ETF_beta_N"/>
</dbReference>
<dbReference type="GO" id="GO:0005759">
    <property type="term" value="C:mitochondrial matrix"/>
    <property type="evidence" value="ECO:0007669"/>
    <property type="project" value="UniProtKB-SubCell"/>
</dbReference>
<dbReference type="FunFam" id="3.40.50.620:FF:000011">
    <property type="entry name" value="Electron transfer flavoprotein subunit beta"/>
    <property type="match status" value="1"/>
</dbReference>
<evidence type="ECO:0000313" key="7">
    <source>
        <dbReference type="EMBL" id="CUF81257.1"/>
    </source>
</evidence>
<dbReference type="PANTHER" id="PTHR21294:SF8">
    <property type="entry name" value="ELECTRON TRANSFER FLAVOPROTEIN SUBUNIT BETA"/>
    <property type="match status" value="1"/>
</dbReference>
<evidence type="ECO:0000259" key="6">
    <source>
        <dbReference type="SMART" id="SM00893"/>
    </source>
</evidence>
<reference evidence="8" key="1">
    <citation type="submission" date="2015-09" db="EMBL/GenBank/DDBJ databases">
        <authorList>
            <consortium name="Pathogen Informatics"/>
        </authorList>
    </citation>
    <scope>NUCLEOTIDE SEQUENCE [LARGE SCALE GENOMIC DNA]</scope>
    <source>
        <strain evidence="8">Lake Konstanz</strain>
    </source>
</reference>
<dbReference type="AlphaFoldDB" id="A0A0S4IV36"/>
<sequence>MFSRSVVNLFRPTLANNMKVIVGVKRVVDYTVKIRVKDNKIQTDGVKMSVNPFDEIAIEEAIRLKEKKIATEVIAVTIGNKKSEEVLRTAMALGCDKAIHIVVPDADAVTLEPLAIAKILAKLHAEEKPDLWILGKQAVDGDFGSTPQLLAGLIDAPQGTFASEIAVADGKVKVTREIDAGRQVVELKLPAVVAADLRLNTPRFPNLQSIMKARKKPIDTREVAKLDVDIKPRLTTVSAAEPPVRKAGVKVKTVDELFDKLRNEAKVL</sequence>
<keyword evidence="3 5" id="KW-0813">Transport</keyword>
<dbReference type="InterPro" id="IPR014730">
    <property type="entry name" value="ETF_a/b_N"/>
</dbReference>
<feature type="domain" description="Electron transfer flavoprotein alpha/beta-subunit N-terminal" evidence="6">
    <location>
        <begin position="38"/>
        <end position="230"/>
    </location>
</feature>
<keyword evidence="5" id="KW-0496">Mitochondrion</keyword>
<comment type="function">
    <text evidence="5">The electron transfer flavoprotein serves as a specific electron acceptor for several dehydrogenases, including five acyl-CoA dehydrogenases, glutaryl-CoA and sarcosine dehydrogenase. It transfers the electrons to the main mitochondrial respiratory chain via ETF-ubiquinone oxidoreductase (ETF dehydrogenase).</text>
</comment>
<dbReference type="OMA" id="EINQPRI"/>
<dbReference type="GO" id="GO:0046395">
    <property type="term" value="P:carboxylic acid catabolic process"/>
    <property type="evidence" value="ECO:0007669"/>
    <property type="project" value="UniProtKB-ARBA"/>
</dbReference>
<accession>A0A0S4IV36</accession>
<evidence type="ECO:0000256" key="1">
    <source>
        <dbReference type="ARBA" id="ARBA00004305"/>
    </source>
</evidence>
<dbReference type="VEuPathDB" id="TriTrypDB:BSAL_65940"/>
<dbReference type="GO" id="GO:0009055">
    <property type="term" value="F:electron transfer activity"/>
    <property type="evidence" value="ECO:0007669"/>
    <property type="project" value="InterPro"/>
</dbReference>
<protein>
    <recommendedName>
        <fullName evidence="5">Electron transfer flavoprotein subunit beta</fullName>
        <shortName evidence="5">Beta-ETF</shortName>
    </recommendedName>
</protein>